<dbReference type="AlphaFoldDB" id="A0A521G0N9"/>
<proteinExistence type="predicted"/>
<name>A0A521G0N9_9BACT</name>
<dbReference type="InterPro" id="IPR029063">
    <property type="entry name" value="SAM-dependent_MTases_sf"/>
</dbReference>
<dbReference type="Proteomes" id="UP000316238">
    <property type="component" value="Unassembled WGS sequence"/>
</dbReference>
<dbReference type="GO" id="GO:0032259">
    <property type="term" value="P:methylation"/>
    <property type="evidence" value="ECO:0007669"/>
    <property type="project" value="UniProtKB-KW"/>
</dbReference>
<protein>
    <submittedName>
        <fullName evidence="2">Methyltransferase domain-containing protein</fullName>
    </submittedName>
</protein>
<keyword evidence="2" id="KW-0808">Transferase</keyword>
<keyword evidence="2" id="KW-0489">Methyltransferase</keyword>
<dbReference type="SUPFAM" id="SSF53335">
    <property type="entry name" value="S-adenosyl-L-methionine-dependent methyltransferases"/>
    <property type="match status" value="1"/>
</dbReference>
<dbReference type="Pfam" id="PF08241">
    <property type="entry name" value="Methyltransf_11"/>
    <property type="match status" value="1"/>
</dbReference>
<organism evidence="2 3">
    <name type="scientific">Candidatus Electronema aureum</name>
    <dbReference type="NCBI Taxonomy" id="2005002"/>
    <lineage>
        <taxon>Bacteria</taxon>
        <taxon>Pseudomonadati</taxon>
        <taxon>Thermodesulfobacteriota</taxon>
        <taxon>Desulfobulbia</taxon>
        <taxon>Desulfobulbales</taxon>
        <taxon>Desulfobulbaceae</taxon>
        <taxon>Candidatus Electronema</taxon>
    </lineage>
</organism>
<evidence type="ECO:0000259" key="1">
    <source>
        <dbReference type="Pfam" id="PF08241"/>
    </source>
</evidence>
<feature type="domain" description="Methyltransferase type 11" evidence="1">
    <location>
        <begin position="37"/>
        <end position="123"/>
    </location>
</feature>
<evidence type="ECO:0000313" key="3">
    <source>
        <dbReference type="Proteomes" id="UP000316238"/>
    </source>
</evidence>
<dbReference type="CDD" id="cd02440">
    <property type="entry name" value="AdoMet_MTases"/>
    <property type="match status" value="1"/>
</dbReference>
<comment type="caution">
    <text evidence="2">The sequence shown here is derived from an EMBL/GenBank/DDBJ whole genome shotgun (WGS) entry which is preliminary data.</text>
</comment>
<sequence>MNQFQIGYIESIRRYELEKVLSIMCEEKGVNSNIKILEIGAGAGWQAKKMSECGYSVEAIDIAKSNYLEQRVWTVKNYDGKNIPFADYSFDVVFSSSVLEHIYNSQEFQQEIKRVLKKDGIAIHVVPGTAWRFWTSMTHYPFLIKEIGTLTCRMIFSSHTNHPNKDTVESKQITKKELFKRTVIPCRHGERGNSFSELYYFSKKYWSSLFENTEWKIKKIYQNELFYTGHMFLGVLLSISARKHLSLLIGSVCHIFLLVKNE</sequence>
<gene>
    <name evidence="2" type="ORF">CDV28_12734</name>
</gene>
<dbReference type="EMBL" id="NQJD01000027">
    <property type="protein sequence ID" value="TAA74431.1"/>
    <property type="molecule type" value="Genomic_DNA"/>
</dbReference>
<keyword evidence="3" id="KW-1185">Reference proteome</keyword>
<dbReference type="Gene3D" id="3.40.50.150">
    <property type="entry name" value="Vaccinia Virus protein VP39"/>
    <property type="match status" value="1"/>
</dbReference>
<dbReference type="InterPro" id="IPR013216">
    <property type="entry name" value="Methyltransf_11"/>
</dbReference>
<accession>A0A521G0N9</accession>
<dbReference type="GO" id="GO:0008757">
    <property type="term" value="F:S-adenosylmethionine-dependent methyltransferase activity"/>
    <property type="evidence" value="ECO:0007669"/>
    <property type="project" value="InterPro"/>
</dbReference>
<reference evidence="2" key="1">
    <citation type="submission" date="2017-07" db="EMBL/GenBank/DDBJ databases">
        <title>The cable genome - Insights into the physiology and evolution of filamentous bacteria capable of sulfide oxidation via long distance electron transfer.</title>
        <authorList>
            <person name="Thorup C."/>
            <person name="Bjerg J.T."/>
            <person name="Schreiber L."/>
            <person name="Nielsen L.P."/>
            <person name="Kjeldsen K.U."/>
            <person name="Boesen T."/>
            <person name="Boggild A."/>
            <person name="Meysman F."/>
            <person name="Geelhoed J."/>
            <person name="Schramm A."/>
        </authorList>
    </citation>
    <scope>NUCLEOTIDE SEQUENCE [LARGE SCALE GENOMIC DNA]</scope>
    <source>
        <strain evidence="2">GS</strain>
    </source>
</reference>
<evidence type="ECO:0000313" key="2">
    <source>
        <dbReference type="EMBL" id="TAA74431.1"/>
    </source>
</evidence>